<accession>K1X5J1</accession>
<sequence>MSIKRRRLDYHEIAKGELATRHVDGEENTLYLINQTDKEGKTFNVCDLSVVLPFKERRKQKGTIDFQKDHWYYFTVPNAKELKASKKKLMEKIESDPGTKVESSIQRIIKKIDEALSELGYDTINKKLPADYHWT</sequence>
<name>K1X5J1_9BACT</name>
<reference evidence="1" key="1">
    <citation type="journal article" date="2012" name="Science">
        <title>Fermentation, hydrogen, and sulfur metabolism in multiple uncultivated bacterial phyla.</title>
        <authorList>
            <person name="Wrighton K.C."/>
            <person name="Thomas B.C."/>
            <person name="Sharon I."/>
            <person name="Miller C.S."/>
            <person name="Castelle C.J."/>
            <person name="VerBerkmoes N.C."/>
            <person name="Wilkins M.J."/>
            <person name="Hettich R.L."/>
            <person name="Lipton M.S."/>
            <person name="Williams K.H."/>
            <person name="Long P.E."/>
            <person name="Banfield J.F."/>
        </authorList>
    </citation>
    <scope>NUCLEOTIDE SEQUENCE [LARGE SCALE GENOMIC DNA]</scope>
</reference>
<evidence type="ECO:0000313" key="1">
    <source>
        <dbReference type="EMBL" id="EKD25475.1"/>
    </source>
</evidence>
<protein>
    <submittedName>
        <fullName evidence="1">Uncharacterized protein</fullName>
    </submittedName>
</protein>
<dbReference type="AlphaFoldDB" id="K1X5J1"/>
<gene>
    <name evidence="1" type="ORF">ACD_80C00046G0002</name>
</gene>
<organism evidence="1">
    <name type="scientific">uncultured bacterium</name>
    <name type="common">gcode 4</name>
    <dbReference type="NCBI Taxonomy" id="1234023"/>
    <lineage>
        <taxon>Bacteria</taxon>
        <taxon>environmental samples</taxon>
    </lineage>
</organism>
<comment type="caution">
    <text evidence="1">The sequence shown here is derived from an EMBL/GenBank/DDBJ whole genome shotgun (WGS) entry which is preliminary data.</text>
</comment>
<proteinExistence type="predicted"/>
<dbReference type="EMBL" id="AMFJ01036053">
    <property type="protein sequence ID" value="EKD25475.1"/>
    <property type="molecule type" value="Genomic_DNA"/>
</dbReference>